<dbReference type="Gene3D" id="3.40.1190.10">
    <property type="entry name" value="Mur-like, catalytic domain"/>
    <property type="match status" value="1"/>
</dbReference>
<evidence type="ECO:0000256" key="11">
    <source>
        <dbReference type="ARBA" id="ARBA00022960"/>
    </source>
</evidence>
<comment type="pathway">
    <text evidence="3 17 18">Cell wall biogenesis; peptidoglycan biosynthesis.</text>
</comment>
<evidence type="ECO:0000256" key="9">
    <source>
        <dbReference type="ARBA" id="ARBA00022741"/>
    </source>
</evidence>
<keyword evidence="8 17" id="KW-0436">Ligase</keyword>
<dbReference type="Pfam" id="PF02875">
    <property type="entry name" value="Mur_ligase_C"/>
    <property type="match status" value="1"/>
</dbReference>
<keyword evidence="7 17" id="KW-0963">Cytoplasm</keyword>
<evidence type="ECO:0000256" key="6">
    <source>
        <dbReference type="ARBA" id="ARBA00015655"/>
    </source>
</evidence>
<keyword evidence="13 17" id="KW-0961">Cell wall biogenesis/degradation</keyword>
<evidence type="ECO:0000256" key="5">
    <source>
        <dbReference type="ARBA" id="ARBA00012212"/>
    </source>
</evidence>
<name>A0ABW4LKQ6_9BACI</name>
<evidence type="ECO:0000256" key="8">
    <source>
        <dbReference type="ARBA" id="ARBA00022598"/>
    </source>
</evidence>
<dbReference type="InterPro" id="IPR004101">
    <property type="entry name" value="Mur_ligase_C"/>
</dbReference>
<dbReference type="InterPro" id="IPR036615">
    <property type="entry name" value="Mur_ligase_C_dom_sf"/>
</dbReference>
<evidence type="ECO:0000256" key="16">
    <source>
        <dbReference type="ARBA" id="ARBA00047632"/>
    </source>
</evidence>
<comment type="function">
    <text evidence="1 17 18">Cell wall formation. Catalyzes the addition of glutamate to the nucleotide precursor UDP-N-acetylmuramoyl-L-alanine (UMA).</text>
</comment>
<dbReference type="GO" id="GO:0008764">
    <property type="term" value="F:UDP-N-acetylmuramoylalanine-D-glutamate ligase activity"/>
    <property type="evidence" value="ECO:0007669"/>
    <property type="project" value="UniProtKB-EC"/>
</dbReference>
<keyword evidence="17 18" id="KW-0132">Cell division</keyword>
<keyword evidence="22" id="KW-1185">Reference proteome</keyword>
<evidence type="ECO:0000313" key="22">
    <source>
        <dbReference type="Proteomes" id="UP001597214"/>
    </source>
</evidence>
<keyword evidence="10 17" id="KW-0067">ATP-binding</keyword>
<keyword evidence="12 17" id="KW-0573">Peptidoglycan synthesis</keyword>
<dbReference type="SUPFAM" id="SSF51984">
    <property type="entry name" value="MurCD N-terminal domain"/>
    <property type="match status" value="1"/>
</dbReference>
<dbReference type="HAMAP" id="MF_00639">
    <property type="entry name" value="MurD"/>
    <property type="match status" value="1"/>
</dbReference>
<evidence type="ECO:0000256" key="15">
    <source>
        <dbReference type="ARBA" id="ARBA00032324"/>
    </source>
</evidence>
<evidence type="ECO:0000256" key="3">
    <source>
        <dbReference type="ARBA" id="ARBA00004752"/>
    </source>
</evidence>
<evidence type="ECO:0000256" key="2">
    <source>
        <dbReference type="ARBA" id="ARBA00004496"/>
    </source>
</evidence>
<keyword evidence="17 18" id="KW-0131">Cell cycle</keyword>
<dbReference type="PANTHER" id="PTHR43692">
    <property type="entry name" value="UDP-N-ACETYLMURAMOYLALANINE--D-GLUTAMATE LIGASE"/>
    <property type="match status" value="1"/>
</dbReference>
<evidence type="ECO:0000256" key="17">
    <source>
        <dbReference type="HAMAP-Rule" id="MF_00639"/>
    </source>
</evidence>
<dbReference type="SUPFAM" id="SSF53623">
    <property type="entry name" value="MurD-like peptide ligases, catalytic domain"/>
    <property type="match status" value="1"/>
</dbReference>
<dbReference type="Gene3D" id="3.40.50.720">
    <property type="entry name" value="NAD(P)-binding Rossmann-like Domain"/>
    <property type="match status" value="1"/>
</dbReference>
<feature type="domain" description="Mur ligase C-terminal" evidence="19">
    <location>
        <begin position="313"/>
        <end position="426"/>
    </location>
</feature>
<accession>A0ABW4LKQ6</accession>
<feature type="domain" description="Mur ligase central" evidence="20">
    <location>
        <begin position="117"/>
        <end position="291"/>
    </location>
</feature>
<reference evidence="22" key="1">
    <citation type="journal article" date="2019" name="Int. J. Syst. Evol. Microbiol.">
        <title>The Global Catalogue of Microorganisms (GCM) 10K type strain sequencing project: providing services to taxonomists for standard genome sequencing and annotation.</title>
        <authorList>
            <consortium name="The Broad Institute Genomics Platform"/>
            <consortium name="The Broad Institute Genome Sequencing Center for Infectious Disease"/>
            <person name="Wu L."/>
            <person name="Ma J."/>
        </authorList>
    </citation>
    <scope>NUCLEOTIDE SEQUENCE [LARGE SCALE GENOMIC DNA]</scope>
    <source>
        <strain evidence="22">CCUG 49339</strain>
    </source>
</reference>
<comment type="similarity">
    <text evidence="4 17">Belongs to the MurCDEF family.</text>
</comment>
<dbReference type="EC" id="6.3.2.9" evidence="5 17"/>
<comment type="subcellular location">
    <subcellularLocation>
        <location evidence="2 17 18">Cytoplasm</location>
    </subcellularLocation>
</comment>
<dbReference type="RefSeq" id="WP_377926825.1">
    <property type="nucleotide sequence ID" value="NZ_JBHUEM010000003.1"/>
</dbReference>
<evidence type="ECO:0000256" key="13">
    <source>
        <dbReference type="ARBA" id="ARBA00023316"/>
    </source>
</evidence>
<dbReference type="Proteomes" id="UP001597214">
    <property type="component" value="Unassembled WGS sequence"/>
</dbReference>
<dbReference type="InterPro" id="IPR036565">
    <property type="entry name" value="Mur-like_cat_sf"/>
</dbReference>
<evidence type="ECO:0000256" key="14">
    <source>
        <dbReference type="ARBA" id="ARBA00030398"/>
    </source>
</evidence>
<protein>
    <recommendedName>
        <fullName evidence="6 17">UDP-N-acetylmuramoylalanine--D-glutamate ligase</fullName>
        <ecNumber evidence="5 17">6.3.2.9</ecNumber>
    </recommendedName>
    <alternativeName>
        <fullName evidence="15 17">D-glutamic acid-adding enzyme</fullName>
    </alternativeName>
    <alternativeName>
        <fullName evidence="14 17">UDP-N-acetylmuramoyl-L-alanyl-D-glutamate synthetase</fullName>
    </alternativeName>
</protein>
<evidence type="ECO:0000256" key="12">
    <source>
        <dbReference type="ARBA" id="ARBA00022984"/>
    </source>
</evidence>
<comment type="catalytic activity">
    <reaction evidence="16 17 18">
        <text>UDP-N-acetyl-alpha-D-muramoyl-L-alanine + D-glutamate + ATP = UDP-N-acetyl-alpha-D-muramoyl-L-alanyl-D-glutamate + ADP + phosphate + H(+)</text>
        <dbReference type="Rhea" id="RHEA:16429"/>
        <dbReference type="ChEBI" id="CHEBI:15378"/>
        <dbReference type="ChEBI" id="CHEBI:29986"/>
        <dbReference type="ChEBI" id="CHEBI:30616"/>
        <dbReference type="ChEBI" id="CHEBI:43474"/>
        <dbReference type="ChEBI" id="CHEBI:83898"/>
        <dbReference type="ChEBI" id="CHEBI:83900"/>
        <dbReference type="ChEBI" id="CHEBI:456216"/>
        <dbReference type="EC" id="6.3.2.9"/>
    </reaction>
</comment>
<dbReference type="Pfam" id="PF08245">
    <property type="entry name" value="Mur_ligase_M"/>
    <property type="match status" value="1"/>
</dbReference>
<dbReference type="InterPro" id="IPR005762">
    <property type="entry name" value="MurD"/>
</dbReference>
<dbReference type="SUPFAM" id="SSF53244">
    <property type="entry name" value="MurD-like peptide ligases, peptide-binding domain"/>
    <property type="match status" value="1"/>
</dbReference>
<evidence type="ECO:0000259" key="20">
    <source>
        <dbReference type="Pfam" id="PF08245"/>
    </source>
</evidence>
<dbReference type="Pfam" id="PF21799">
    <property type="entry name" value="MurD-like_N"/>
    <property type="match status" value="1"/>
</dbReference>
<evidence type="ECO:0000256" key="1">
    <source>
        <dbReference type="ARBA" id="ARBA00002734"/>
    </source>
</evidence>
<dbReference type="PANTHER" id="PTHR43692:SF1">
    <property type="entry name" value="UDP-N-ACETYLMURAMOYLALANINE--D-GLUTAMATE LIGASE"/>
    <property type="match status" value="1"/>
</dbReference>
<organism evidence="21 22">
    <name type="scientific">Bacillus salitolerans</name>
    <dbReference type="NCBI Taxonomy" id="1437434"/>
    <lineage>
        <taxon>Bacteria</taxon>
        <taxon>Bacillati</taxon>
        <taxon>Bacillota</taxon>
        <taxon>Bacilli</taxon>
        <taxon>Bacillales</taxon>
        <taxon>Bacillaceae</taxon>
        <taxon>Bacillus</taxon>
    </lineage>
</organism>
<comment type="caution">
    <text evidence="21">The sequence shown here is derived from an EMBL/GenBank/DDBJ whole genome shotgun (WGS) entry which is preliminary data.</text>
</comment>
<keyword evidence="11 17" id="KW-0133">Cell shape</keyword>
<evidence type="ECO:0000256" key="7">
    <source>
        <dbReference type="ARBA" id="ARBA00022490"/>
    </source>
</evidence>
<dbReference type="EMBL" id="JBHUEM010000003">
    <property type="protein sequence ID" value="MFD1735724.1"/>
    <property type="molecule type" value="Genomic_DNA"/>
</dbReference>
<feature type="binding site" evidence="17">
    <location>
        <begin position="119"/>
        <end position="125"/>
    </location>
    <ligand>
        <name>ATP</name>
        <dbReference type="ChEBI" id="CHEBI:30616"/>
    </ligand>
</feature>
<evidence type="ECO:0000259" key="19">
    <source>
        <dbReference type="Pfam" id="PF02875"/>
    </source>
</evidence>
<sequence>MKNVKLYENKQVLVLGLAKSGYAAAKLLYSLGANVVVNDMKPLEENETAQSLQKLGIEVICGEHPLTLVHDSLFMIVKNPGIPYTNPILQKAVQMKIPIITEIELAYQISDAPFIGITGSNGKTTTTTLIYEMLDMGHKKPLIAGNIGTVACEVAQMAKEENYIVTELSSFQLMGVSSFRPKISIFLNLFEAHLDYHGTKKEYGLAKANIFMQQTENEYAIINAEDKDVVDLSKQSSATKVYFSTKQKLVNGASIIDGYLCYFGEKIIHTKDIVLPGEHNLENILAAICAAKLVHTDNEAIRTVLTTFTGVRHRLQYVGNINDRLFYNDSKATNILATTAALNAFSGPIVLLAGGLDRGNGFEELKPYLTNVTALVTFGQTAEKLIATAKEVGIKTIEHVDNVEHAVPVAYRLSNPGDVILLSPACASWDQYKTFEVRGDIFMDAVHKLK</sequence>
<evidence type="ECO:0000256" key="4">
    <source>
        <dbReference type="ARBA" id="ARBA00010416"/>
    </source>
</evidence>
<evidence type="ECO:0000313" key="21">
    <source>
        <dbReference type="EMBL" id="MFD1735724.1"/>
    </source>
</evidence>
<dbReference type="InterPro" id="IPR013221">
    <property type="entry name" value="Mur_ligase_cen"/>
</dbReference>
<evidence type="ECO:0000256" key="18">
    <source>
        <dbReference type="RuleBase" id="RU003664"/>
    </source>
</evidence>
<proteinExistence type="inferred from homology"/>
<dbReference type="Gene3D" id="3.90.190.20">
    <property type="entry name" value="Mur ligase, C-terminal domain"/>
    <property type="match status" value="1"/>
</dbReference>
<dbReference type="NCBIfam" id="TIGR01087">
    <property type="entry name" value="murD"/>
    <property type="match status" value="1"/>
</dbReference>
<evidence type="ECO:0000256" key="10">
    <source>
        <dbReference type="ARBA" id="ARBA00022840"/>
    </source>
</evidence>
<keyword evidence="9 17" id="KW-0547">Nucleotide-binding</keyword>
<gene>
    <name evidence="17 21" type="primary">murD</name>
    <name evidence="21" type="ORF">ACFSCX_04015</name>
</gene>